<dbReference type="Proteomes" id="UP000265520">
    <property type="component" value="Unassembled WGS sequence"/>
</dbReference>
<reference evidence="3 4" key="1">
    <citation type="journal article" date="2018" name="Front. Plant Sci.">
        <title>Red Clover (Trifolium pratense) and Zigzag Clover (T. medium) - A Picture of Genomic Similarities and Differences.</title>
        <authorList>
            <person name="Dluhosova J."/>
            <person name="Istvanek J."/>
            <person name="Nedelnik J."/>
            <person name="Repkova J."/>
        </authorList>
    </citation>
    <scope>NUCLEOTIDE SEQUENCE [LARGE SCALE GENOMIC DNA]</scope>
    <source>
        <strain evidence="4">cv. 10/8</strain>
        <tissue evidence="3">Leaf</tissue>
    </source>
</reference>
<comment type="similarity">
    <text evidence="1">Belongs to the PC-esterase family. TBL subfamily.</text>
</comment>
<keyword evidence="4" id="KW-1185">Reference proteome</keyword>
<dbReference type="PANTHER" id="PTHR32285">
    <property type="entry name" value="PROTEIN TRICHOME BIREFRINGENCE-LIKE 9-RELATED"/>
    <property type="match status" value="1"/>
</dbReference>
<sequence>MKTPVFYLNISTMTDFRPDAHPSMYRNANMSEETKKFTLTHQDCSHWCLPGVPDLWNELVYAHLLQRMKRNKGNP</sequence>
<evidence type="ECO:0000313" key="4">
    <source>
        <dbReference type="Proteomes" id="UP000265520"/>
    </source>
</evidence>
<dbReference type="InterPro" id="IPR029962">
    <property type="entry name" value="TBL"/>
</dbReference>
<feature type="domain" description="Trichome birefringence-like C-terminal" evidence="2">
    <location>
        <begin position="1"/>
        <end position="62"/>
    </location>
</feature>
<dbReference type="GO" id="GO:0005794">
    <property type="term" value="C:Golgi apparatus"/>
    <property type="evidence" value="ECO:0007669"/>
    <property type="project" value="TreeGrafter"/>
</dbReference>
<name>A0A392MYL3_9FABA</name>
<comment type="caution">
    <text evidence="3">The sequence shown here is derived from an EMBL/GenBank/DDBJ whole genome shotgun (WGS) entry which is preliminary data.</text>
</comment>
<organism evidence="3 4">
    <name type="scientific">Trifolium medium</name>
    <dbReference type="NCBI Taxonomy" id="97028"/>
    <lineage>
        <taxon>Eukaryota</taxon>
        <taxon>Viridiplantae</taxon>
        <taxon>Streptophyta</taxon>
        <taxon>Embryophyta</taxon>
        <taxon>Tracheophyta</taxon>
        <taxon>Spermatophyta</taxon>
        <taxon>Magnoliopsida</taxon>
        <taxon>eudicotyledons</taxon>
        <taxon>Gunneridae</taxon>
        <taxon>Pentapetalae</taxon>
        <taxon>rosids</taxon>
        <taxon>fabids</taxon>
        <taxon>Fabales</taxon>
        <taxon>Fabaceae</taxon>
        <taxon>Papilionoideae</taxon>
        <taxon>50 kb inversion clade</taxon>
        <taxon>NPAAA clade</taxon>
        <taxon>Hologalegina</taxon>
        <taxon>IRL clade</taxon>
        <taxon>Trifolieae</taxon>
        <taxon>Trifolium</taxon>
    </lineage>
</organism>
<protein>
    <submittedName>
        <fullName evidence="3">Protein YLS7-like</fullName>
    </submittedName>
</protein>
<dbReference type="EMBL" id="LXQA010021839">
    <property type="protein sequence ID" value="MCH92075.1"/>
    <property type="molecule type" value="Genomic_DNA"/>
</dbReference>
<evidence type="ECO:0000259" key="2">
    <source>
        <dbReference type="Pfam" id="PF13839"/>
    </source>
</evidence>
<dbReference type="PANTHER" id="PTHR32285:SF242">
    <property type="entry name" value="PMR5_CAS1P GDSL_SGNH-LIKE ACYL-ESTERASE FAMILY PROTEIN"/>
    <property type="match status" value="1"/>
</dbReference>
<dbReference type="AlphaFoldDB" id="A0A392MYL3"/>
<gene>
    <name evidence="3" type="ORF">A2U01_0013007</name>
</gene>
<dbReference type="InterPro" id="IPR026057">
    <property type="entry name" value="TBL_C"/>
</dbReference>
<proteinExistence type="inferred from homology"/>
<dbReference type="GO" id="GO:0016413">
    <property type="term" value="F:O-acetyltransferase activity"/>
    <property type="evidence" value="ECO:0007669"/>
    <property type="project" value="InterPro"/>
</dbReference>
<dbReference type="Pfam" id="PF13839">
    <property type="entry name" value="PC-Esterase"/>
    <property type="match status" value="1"/>
</dbReference>
<evidence type="ECO:0000313" key="3">
    <source>
        <dbReference type="EMBL" id="MCH92075.1"/>
    </source>
</evidence>
<accession>A0A392MYL3</accession>
<evidence type="ECO:0000256" key="1">
    <source>
        <dbReference type="ARBA" id="ARBA00007727"/>
    </source>
</evidence>